<evidence type="ECO:0000313" key="3">
    <source>
        <dbReference type="Proteomes" id="UP000324222"/>
    </source>
</evidence>
<name>A0A5B7EQA3_PORTR</name>
<reference evidence="2 3" key="1">
    <citation type="submission" date="2019-05" db="EMBL/GenBank/DDBJ databases">
        <title>Another draft genome of Portunus trituberculatus and its Hox gene families provides insights of decapod evolution.</title>
        <authorList>
            <person name="Jeong J.-H."/>
            <person name="Song I."/>
            <person name="Kim S."/>
            <person name="Choi T."/>
            <person name="Kim D."/>
            <person name="Ryu S."/>
            <person name="Kim W."/>
        </authorList>
    </citation>
    <scope>NUCLEOTIDE SEQUENCE [LARGE SCALE GENOMIC DNA]</scope>
    <source>
        <tissue evidence="2">Muscle</tissue>
    </source>
</reference>
<feature type="compositionally biased region" description="Acidic residues" evidence="1">
    <location>
        <begin position="1"/>
        <end position="10"/>
    </location>
</feature>
<evidence type="ECO:0000256" key="1">
    <source>
        <dbReference type="SAM" id="MobiDB-lite"/>
    </source>
</evidence>
<comment type="caution">
    <text evidence="2">The sequence shown here is derived from an EMBL/GenBank/DDBJ whole genome shotgun (WGS) entry which is preliminary data.</text>
</comment>
<protein>
    <submittedName>
        <fullName evidence="2">Uncharacterized protein</fullName>
    </submittedName>
</protein>
<organism evidence="2 3">
    <name type="scientific">Portunus trituberculatus</name>
    <name type="common">Swimming crab</name>
    <name type="synonym">Neptunus trituberculatus</name>
    <dbReference type="NCBI Taxonomy" id="210409"/>
    <lineage>
        <taxon>Eukaryota</taxon>
        <taxon>Metazoa</taxon>
        <taxon>Ecdysozoa</taxon>
        <taxon>Arthropoda</taxon>
        <taxon>Crustacea</taxon>
        <taxon>Multicrustacea</taxon>
        <taxon>Malacostraca</taxon>
        <taxon>Eumalacostraca</taxon>
        <taxon>Eucarida</taxon>
        <taxon>Decapoda</taxon>
        <taxon>Pleocyemata</taxon>
        <taxon>Brachyura</taxon>
        <taxon>Eubrachyura</taxon>
        <taxon>Portunoidea</taxon>
        <taxon>Portunidae</taxon>
        <taxon>Portuninae</taxon>
        <taxon>Portunus</taxon>
    </lineage>
</organism>
<feature type="region of interest" description="Disordered" evidence="1">
    <location>
        <begin position="1"/>
        <end position="27"/>
    </location>
</feature>
<dbReference type="EMBL" id="VSRR010003267">
    <property type="protein sequence ID" value="MPC35406.1"/>
    <property type="molecule type" value="Genomic_DNA"/>
</dbReference>
<dbReference type="Proteomes" id="UP000324222">
    <property type="component" value="Unassembled WGS sequence"/>
</dbReference>
<feature type="compositionally biased region" description="Basic and acidic residues" evidence="1">
    <location>
        <begin position="18"/>
        <end position="27"/>
    </location>
</feature>
<keyword evidence="3" id="KW-1185">Reference proteome</keyword>
<accession>A0A5B7EQA3</accession>
<sequence length="78" mass="8524">MTLTDGDDEGDGRCGVGDVKRGKGREGGECVGVRRLQRVGLRPLATSLFSYVPMNLSLDVCQIPRPPPYPLRHASRDK</sequence>
<evidence type="ECO:0000313" key="2">
    <source>
        <dbReference type="EMBL" id="MPC35406.1"/>
    </source>
</evidence>
<dbReference type="AlphaFoldDB" id="A0A5B7EQA3"/>
<gene>
    <name evidence="2" type="ORF">E2C01_028828</name>
</gene>
<proteinExistence type="predicted"/>